<proteinExistence type="predicted"/>
<dbReference type="Proteomes" id="UP000050515">
    <property type="component" value="Unassembled WGS sequence"/>
</dbReference>
<dbReference type="PATRIC" id="fig|507754.4.peg.580"/>
<dbReference type="PANTHER" id="PTHR43767">
    <property type="entry name" value="LONG-CHAIN-FATTY-ACID--COA LIGASE"/>
    <property type="match status" value="1"/>
</dbReference>
<sequence>MAYGYNVINILKRAYSLFPEHKVIGEKTVTYRELYSNVLKISTSIIYPVNIKLPWNMVMETIRESGARYIFASEDFINAGIGRDMPKDHIISIGPDQNYKNFDDLLIADTSYEREISGNEDYSILFTSGTTGKPKEVLYTSEKAVNGAMSILYQLGMFPSPASLNHNDTILSLIPFYHIWSWGSAFHAAYLGSSYVLTGKYSPDNVISMIKRNKVTWINAVPTMVYDLISHDVNDDLNGIKMLIGGSPVSNGIASRLRAKNIKFSTIYGGTDMLAASISLGNDGDLESLRSITHPVPMVEASVRDSSGKILENNTMGELWISSPWLPGKYLNIKEQNPYNGGWFKTGDVAMITNSGGIKILDRLKDVIKSGGEWIPTSILESIISEFPGIDICAVTAINDEKWGERPVAWIKASGEIDLDKLREFMDLRAESGDIKKWWIPVSFRIIKEMPMTSVGKIDKAKLRTMV</sequence>
<dbReference type="InterPro" id="IPR042099">
    <property type="entry name" value="ANL_N_sf"/>
</dbReference>
<dbReference type="GO" id="GO:0016877">
    <property type="term" value="F:ligase activity, forming carbon-sulfur bonds"/>
    <property type="evidence" value="ECO:0007669"/>
    <property type="project" value="UniProtKB-ARBA"/>
</dbReference>
<gene>
    <name evidence="3" type="ORF">SE19_04610</name>
</gene>
<dbReference type="PANTHER" id="PTHR43767:SF11">
    <property type="entry name" value="MEDIUM-CHAIN-FATTY-ACID--COA LIGASE"/>
    <property type="match status" value="1"/>
</dbReference>
<evidence type="ECO:0000313" key="4">
    <source>
        <dbReference type="Proteomes" id="UP000050515"/>
    </source>
</evidence>
<feature type="domain" description="AMP-binding enzyme C-terminal" evidence="2">
    <location>
        <begin position="380"/>
        <end position="457"/>
    </location>
</feature>
<dbReference type="InterPro" id="IPR020845">
    <property type="entry name" value="AMP-binding_CS"/>
</dbReference>
<protein>
    <recommendedName>
        <fullName evidence="5">AMP-dependent synthetase</fullName>
    </recommendedName>
</protein>
<dbReference type="InterPro" id="IPR025110">
    <property type="entry name" value="AMP-bd_C"/>
</dbReference>
<accession>A0A0P9GYP0</accession>
<dbReference type="InterPro" id="IPR050237">
    <property type="entry name" value="ATP-dep_AMP-bd_enzyme"/>
</dbReference>
<dbReference type="Pfam" id="PF13193">
    <property type="entry name" value="AMP-binding_C"/>
    <property type="match status" value="1"/>
</dbReference>
<feature type="domain" description="AMP-dependent synthetase/ligase" evidence="1">
    <location>
        <begin position="45"/>
        <end position="330"/>
    </location>
</feature>
<evidence type="ECO:0008006" key="5">
    <source>
        <dbReference type="Google" id="ProtNLM"/>
    </source>
</evidence>
<dbReference type="RefSeq" id="WP_054964162.1">
    <property type="nucleotide sequence ID" value="NZ_LJCQ01000204.1"/>
</dbReference>
<dbReference type="Pfam" id="PF00501">
    <property type="entry name" value="AMP-binding"/>
    <property type="match status" value="1"/>
</dbReference>
<evidence type="ECO:0000313" key="3">
    <source>
        <dbReference type="EMBL" id="KPV46641.1"/>
    </source>
</evidence>
<dbReference type="AlphaFoldDB" id="A0A0P9GYP0"/>
<organism evidence="3 4">
    <name type="scientific">Acidiplasma aeolicum</name>
    <dbReference type="NCBI Taxonomy" id="507754"/>
    <lineage>
        <taxon>Archaea</taxon>
        <taxon>Methanobacteriati</taxon>
        <taxon>Thermoplasmatota</taxon>
        <taxon>Thermoplasmata</taxon>
        <taxon>Thermoplasmatales</taxon>
        <taxon>Ferroplasmaceae</taxon>
        <taxon>Acidiplasma</taxon>
    </lineage>
</organism>
<dbReference type="Gene3D" id="3.40.50.12780">
    <property type="entry name" value="N-terminal domain of ligase-like"/>
    <property type="match status" value="1"/>
</dbReference>
<evidence type="ECO:0000259" key="1">
    <source>
        <dbReference type="Pfam" id="PF00501"/>
    </source>
</evidence>
<dbReference type="EMBL" id="LJCQ01000204">
    <property type="protein sequence ID" value="KPV46641.1"/>
    <property type="molecule type" value="Genomic_DNA"/>
</dbReference>
<evidence type="ECO:0000259" key="2">
    <source>
        <dbReference type="Pfam" id="PF13193"/>
    </source>
</evidence>
<dbReference type="Gene3D" id="3.30.300.30">
    <property type="match status" value="1"/>
</dbReference>
<dbReference type="PROSITE" id="PS00455">
    <property type="entry name" value="AMP_BINDING"/>
    <property type="match status" value="1"/>
</dbReference>
<comment type="caution">
    <text evidence="3">The sequence shown here is derived from an EMBL/GenBank/DDBJ whole genome shotgun (WGS) entry which is preliminary data.</text>
</comment>
<reference evidence="3 4" key="1">
    <citation type="submission" date="2015-09" db="EMBL/GenBank/DDBJ databases">
        <title>Draft genome sequence of Acidiplasma aeolicum DSM 18409.</title>
        <authorList>
            <person name="Hemp J."/>
        </authorList>
    </citation>
    <scope>NUCLEOTIDE SEQUENCE [LARGE SCALE GENOMIC DNA]</scope>
    <source>
        <strain evidence="3 4">V</strain>
    </source>
</reference>
<dbReference type="InterPro" id="IPR045851">
    <property type="entry name" value="AMP-bd_C_sf"/>
</dbReference>
<name>A0A0P9GYP0_9ARCH</name>
<dbReference type="SUPFAM" id="SSF56801">
    <property type="entry name" value="Acetyl-CoA synthetase-like"/>
    <property type="match status" value="1"/>
</dbReference>
<dbReference type="InterPro" id="IPR000873">
    <property type="entry name" value="AMP-dep_synth/lig_dom"/>
</dbReference>